<dbReference type="EMBL" id="MU004237">
    <property type="protein sequence ID" value="KAF2667440.1"/>
    <property type="molecule type" value="Genomic_DNA"/>
</dbReference>
<accession>A0A6A6U683</accession>
<dbReference type="PANTHER" id="PTHR13112">
    <property type="entry name" value="UPF3 REGULATOR OF NONSENSE TRANSCRIPTS-LIKE PROTEIN"/>
    <property type="match status" value="1"/>
</dbReference>
<dbReference type="SUPFAM" id="SSF54928">
    <property type="entry name" value="RNA-binding domain, RBD"/>
    <property type="match status" value="2"/>
</dbReference>
<dbReference type="InterPro" id="IPR035979">
    <property type="entry name" value="RBD_domain_sf"/>
</dbReference>
<dbReference type="OrthoDB" id="18087at2759"/>
<dbReference type="GO" id="GO:0005730">
    <property type="term" value="C:nucleolus"/>
    <property type="evidence" value="ECO:0007669"/>
    <property type="project" value="TreeGrafter"/>
</dbReference>
<feature type="region of interest" description="Disordered" evidence="6">
    <location>
        <begin position="167"/>
        <end position="409"/>
    </location>
</feature>
<dbReference type="GO" id="GO:0003729">
    <property type="term" value="F:mRNA binding"/>
    <property type="evidence" value="ECO:0007669"/>
    <property type="project" value="TreeGrafter"/>
</dbReference>
<dbReference type="InterPro" id="IPR012677">
    <property type="entry name" value="Nucleotide-bd_a/b_plait_sf"/>
</dbReference>
<feature type="compositionally biased region" description="Low complexity" evidence="6">
    <location>
        <begin position="326"/>
        <end position="337"/>
    </location>
</feature>
<organism evidence="8 9">
    <name type="scientific">Microthyrium microscopicum</name>
    <dbReference type="NCBI Taxonomy" id="703497"/>
    <lineage>
        <taxon>Eukaryota</taxon>
        <taxon>Fungi</taxon>
        <taxon>Dikarya</taxon>
        <taxon>Ascomycota</taxon>
        <taxon>Pezizomycotina</taxon>
        <taxon>Dothideomycetes</taxon>
        <taxon>Dothideomycetes incertae sedis</taxon>
        <taxon>Microthyriales</taxon>
        <taxon>Microthyriaceae</taxon>
        <taxon>Microthyrium</taxon>
    </lineage>
</organism>
<dbReference type="GO" id="GO:0000184">
    <property type="term" value="P:nuclear-transcribed mRNA catabolic process, nonsense-mediated decay"/>
    <property type="evidence" value="ECO:0007669"/>
    <property type="project" value="UniProtKB-KW"/>
</dbReference>
<feature type="compositionally biased region" description="Basic and acidic residues" evidence="6">
    <location>
        <begin position="169"/>
        <end position="181"/>
    </location>
</feature>
<feature type="domain" description="RRM" evidence="7">
    <location>
        <begin position="415"/>
        <end position="504"/>
    </location>
</feature>
<evidence type="ECO:0000256" key="2">
    <source>
        <dbReference type="ARBA" id="ARBA00005991"/>
    </source>
</evidence>
<evidence type="ECO:0000256" key="3">
    <source>
        <dbReference type="ARBA" id="ARBA00023161"/>
    </source>
</evidence>
<evidence type="ECO:0000256" key="1">
    <source>
        <dbReference type="ARBA" id="ARBA00004123"/>
    </source>
</evidence>
<evidence type="ECO:0000313" key="9">
    <source>
        <dbReference type="Proteomes" id="UP000799302"/>
    </source>
</evidence>
<name>A0A6A6U683_9PEZI</name>
<dbReference type="AlphaFoldDB" id="A0A6A6U683"/>
<dbReference type="CDD" id="cd12455">
    <property type="entry name" value="RRM_like_Smg4_UPF3"/>
    <property type="match status" value="1"/>
</dbReference>
<dbReference type="CDD" id="cd00590">
    <property type="entry name" value="RRM_SF"/>
    <property type="match status" value="1"/>
</dbReference>
<dbReference type="Pfam" id="PF03467">
    <property type="entry name" value="Smg4_UPF3"/>
    <property type="match status" value="1"/>
</dbReference>
<evidence type="ECO:0000256" key="4">
    <source>
        <dbReference type="ARBA" id="ARBA00023242"/>
    </source>
</evidence>
<proteinExistence type="inferred from homology"/>
<feature type="region of interest" description="Disordered" evidence="6">
    <location>
        <begin position="1"/>
        <end position="27"/>
    </location>
</feature>
<sequence length="551" mass="58658">MSNGIINLATVTTGPAAPTKPPSKRANQPRLKVVIRRLPPGMPISEFEKMIGPEWKVGAGRVDWINYREGKPSKDRTKHARQTRVYMNLTDKVHVAALSEAVQAANFVDPENVMRTSDNVFVAPPSVEFAPFNRVPASRKRRDARQGTIDQDPEFIQFLESLTNPLSKPHAELEPHKEDKITTTPLIEHIREKKARQEKPGAKSKERDSGKKRKGKGETSLSSPEKTKKLTKPDRAAKEAVKVLNRQASSASAASSQTSEKASPSPATSTRSERRKERPVANFDLAAKIQRDLGLGPSSRRGRGPKAGNENTASTTVTTPKHDSASETSTPETSEQTRSPRPERRARDRRPSKNTKADPPKTDDPPKPPLTILKKPPTIAKPPSVAPPAASTSTTTPTTPATASTIPTVSAPAGRRAFLKHANPSQGITEEVLRTALEAFGSVTHVEIDKRKGIAYADFAESTGLAAAIAKGKVDVAKGTVLVSEYKERAPRGGGAARVGAAAAGDSARGGGRGGKDGETTRGGRGFRGRGRGRGGNAAAGGQTPAPASSA</sequence>
<feature type="compositionally biased region" description="Basic and acidic residues" evidence="6">
    <location>
        <begin position="338"/>
        <end position="366"/>
    </location>
</feature>
<evidence type="ECO:0000259" key="7">
    <source>
        <dbReference type="PROSITE" id="PS50102"/>
    </source>
</evidence>
<feature type="compositionally biased region" description="Low complexity" evidence="6">
    <location>
        <begin position="387"/>
        <end position="409"/>
    </location>
</feature>
<dbReference type="Proteomes" id="UP000799302">
    <property type="component" value="Unassembled WGS sequence"/>
</dbReference>
<dbReference type="Gene3D" id="3.30.70.330">
    <property type="match status" value="2"/>
</dbReference>
<evidence type="ECO:0000256" key="5">
    <source>
        <dbReference type="PROSITE-ProRule" id="PRU00176"/>
    </source>
</evidence>
<dbReference type="InterPro" id="IPR039722">
    <property type="entry name" value="Upf3"/>
</dbReference>
<feature type="compositionally biased region" description="Polar residues" evidence="6">
    <location>
        <begin position="309"/>
        <end position="319"/>
    </location>
</feature>
<dbReference type="PROSITE" id="PS50102">
    <property type="entry name" value="RRM"/>
    <property type="match status" value="1"/>
</dbReference>
<feature type="compositionally biased region" description="Low complexity" evidence="6">
    <location>
        <begin position="498"/>
        <end position="507"/>
    </location>
</feature>
<feature type="compositionally biased region" description="Polar residues" evidence="6">
    <location>
        <begin position="1"/>
        <end position="13"/>
    </location>
</feature>
<keyword evidence="9" id="KW-1185">Reference proteome</keyword>
<keyword evidence="3" id="KW-0866">Nonsense-mediated mRNA decay</keyword>
<protein>
    <recommendedName>
        <fullName evidence="7">RRM domain-containing protein</fullName>
    </recommendedName>
</protein>
<reference evidence="8" key="1">
    <citation type="journal article" date="2020" name="Stud. Mycol.">
        <title>101 Dothideomycetes genomes: a test case for predicting lifestyles and emergence of pathogens.</title>
        <authorList>
            <person name="Haridas S."/>
            <person name="Albert R."/>
            <person name="Binder M."/>
            <person name="Bloem J."/>
            <person name="Labutti K."/>
            <person name="Salamov A."/>
            <person name="Andreopoulos B."/>
            <person name="Baker S."/>
            <person name="Barry K."/>
            <person name="Bills G."/>
            <person name="Bluhm B."/>
            <person name="Cannon C."/>
            <person name="Castanera R."/>
            <person name="Culley D."/>
            <person name="Daum C."/>
            <person name="Ezra D."/>
            <person name="Gonzalez J."/>
            <person name="Henrissat B."/>
            <person name="Kuo A."/>
            <person name="Liang C."/>
            <person name="Lipzen A."/>
            <person name="Lutzoni F."/>
            <person name="Magnuson J."/>
            <person name="Mondo S."/>
            <person name="Nolan M."/>
            <person name="Ohm R."/>
            <person name="Pangilinan J."/>
            <person name="Park H.-J."/>
            <person name="Ramirez L."/>
            <person name="Alfaro M."/>
            <person name="Sun H."/>
            <person name="Tritt A."/>
            <person name="Yoshinaga Y."/>
            <person name="Zwiers L.-H."/>
            <person name="Turgeon B."/>
            <person name="Goodwin S."/>
            <person name="Spatafora J."/>
            <person name="Crous P."/>
            <person name="Grigoriev I."/>
        </authorList>
    </citation>
    <scope>NUCLEOTIDE SEQUENCE</scope>
    <source>
        <strain evidence="8">CBS 115976</strain>
    </source>
</reference>
<evidence type="ECO:0000256" key="6">
    <source>
        <dbReference type="SAM" id="MobiDB-lite"/>
    </source>
</evidence>
<dbReference type="InterPro" id="IPR005120">
    <property type="entry name" value="UPF3_dom"/>
</dbReference>
<evidence type="ECO:0000313" key="8">
    <source>
        <dbReference type="EMBL" id="KAF2667440.1"/>
    </source>
</evidence>
<feature type="compositionally biased region" description="Basic and acidic residues" evidence="6">
    <location>
        <begin position="188"/>
        <end position="209"/>
    </location>
</feature>
<dbReference type="GO" id="GO:0005737">
    <property type="term" value="C:cytoplasm"/>
    <property type="evidence" value="ECO:0007669"/>
    <property type="project" value="TreeGrafter"/>
</dbReference>
<gene>
    <name evidence="8" type="ORF">BT63DRAFT_292550</name>
</gene>
<dbReference type="GO" id="GO:0045727">
    <property type="term" value="P:positive regulation of translation"/>
    <property type="evidence" value="ECO:0007669"/>
    <property type="project" value="TreeGrafter"/>
</dbReference>
<comment type="subcellular location">
    <subcellularLocation>
        <location evidence="1">Nucleus</location>
    </subcellularLocation>
</comment>
<feature type="region of interest" description="Disordered" evidence="6">
    <location>
        <begin position="488"/>
        <end position="551"/>
    </location>
</feature>
<keyword evidence="5" id="KW-0694">RNA-binding</keyword>
<feature type="compositionally biased region" description="Basic and acidic residues" evidence="6">
    <location>
        <begin position="225"/>
        <end position="241"/>
    </location>
</feature>
<comment type="similarity">
    <text evidence="2">Belongs to the RENT3 family.</text>
</comment>
<keyword evidence="4" id="KW-0539">Nucleus</keyword>
<feature type="compositionally biased region" description="Low complexity" evidence="6">
    <location>
        <begin position="248"/>
        <end position="263"/>
    </location>
</feature>
<dbReference type="PANTHER" id="PTHR13112:SF0">
    <property type="entry name" value="FI21285P1"/>
    <property type="match status" value="1"/>
</dbReference>
<dbReference type="InterPro" id="IPR000504">
    <property type="entry name" value="RRM_dom"/>
</dbReference>